<proteinExistence type="predicted"/>
<dbReference type="Pfam" id="PF25213">
    <property type="entry name" value="HVO_A0261_N"/>
    <property type="match status" value="1"/>
</dbReference>
<evidence type="ECO:0000313" key="4">
    <source>
        <dbReference type="Proteomes" id="UP001501729"/>
    </source>
</evidence>
<name>A0AAV3UIT3_9EURY</name>
<evidence type="ECO:0000259" key="1">
    <source>
        <dbReference type="Pfam" id="PF08350"/>
    </source>
</evidence>
<dbReference type="InterPro" id="IPR013561">
    <property type="entry name" value="FilR1_middle_dom"/>
</dbReference>
<dbReference type="Pfam" id="PF08350">
    <property type="entry name" value="FilR1_middle"/>
    <property type="match status" value="1"/>
</dbReference>
<evidence type="ECO:0000313" key="3">
    <source>
        <dbReference type="EMBL" id="GAA5052273.1"/>
    </source>
</evidence>
<dbReference type="EMBL" id="BAABKX010000012">
    <property type="protein sequence ID" value="GAA5052273.1"/>
    <property type="molecule type" value="Genomic_DNA"/>
</dbReference>
<dbReference type="InterPro" id="IPR057527">
    <property type="entry name" value="HVO_A0261-like_N"/>
</dbReference>
<keyword evidence="4" id="KW-1185">Reference proteome</keyword>
<feature type="domain" description="Methanogenesis regulatory protein FilR1 middle" evidence="1">
    <location>
        <begin position="123"/>
        <end position="250"/>
    </location>
</feature>
<comment type="caution">
    <text evidence="3">The sequence shown here is derived from an EMBL/GenBank/DDBJ whole genome shotgun (WGS) entry which is preliminary data.</text>
</comment>
<dbReference type="Gene3D" id="1.10.10.10">
    <property type="entry name" value="Winged helix-like DNA-binding domain superfamily/Winged helix DNA-binding domain"/>
    <property type="match status" value="1"/>
</dbReference>
<dbReference type="GeneID" id="68613520"/>
<protein>
    <recommendedName>
        <fullName evidence="5">Transcriptional regulator</fullName>
    </recommendedName>
</protein>
<dbReference type="AlphaFoldDB" id="A0AAV3UIT3"/>
<dbReference type="Proteomes" id="UP001501729">
    <property type="component" value="Unassembled WGS sequence"/>
</dbReference>
<reference evidence="3 4" key="1">
    <citation type="journal article" date="2019" name="Int. J. Syst. Evol. Microbiol.">
        <title>The Global Catalogue of Microorganisms (GCM) 10K type strain sequencing project: providing services to taxonomists for standard genome sequencing and annotation.</title>
        <authorList>
            <consortium name="The Broad Institute Genomics Platform"/>
            <consortium name="The Broad Institute Genome Sequencing Center for Infectious Disease"/>
            <person name="Wu L."/>
            <person name="Ma J."/>
        </authorList>
    </citation>
    <scope>NUCLEOTIDE SEQUENCE [LARGE SCALE GENOMIC DNA]</scope>
    <source>
        <strain evidence="3 4">JCM 17504</strain>
    </source>
</reference>
<evidence type="ECO:0008006" key="5">
    <source>
        <dbReference type="Google" id="ProtNLM"/>
    </source>
</evidence>
<feature type="domain" description="HVO-A0261-like N-terminal" evidence="2">
    <location>
        <begin position="5"/>
        <end position="89"/>
    </location>
</feature>
<dbReference type="InterPro" id="IPR036390">
    <property type="entry name" value="WH_DNA-bd_sf"/>
</dbReference>
<gene>
    <name evidence="3" type="ORF">GCM10025751_28290</name>
</gene>
<dbReference type="SUPFAM" id="SSF46785">
    <property type="entry name" value="Winged helix' DNA-binding domain"/>
    <property type="match status" value="1"/>
</dbReference>
<evidence type="ECO:0000259" key="2">
    <source>
        <dbReference type="Pfam" id="PF25213"/>
    </source>
</evidence>
<accession>A0AAV3UIT3</accession>
<dbReference type="RefSeq" id="WP_227773335.1">
    <property type="nucleotide sequence ID" value="NZ_BAABKX010000012.1"/>
</dbReference>
<organism evidence="3 4">
    <name type="scientific">Haladaptatus pallidirubidus</name>
    <dbReference type="NCBI Taxonomy" id="1008152"/>
    <lineage>
        <taxon>Archaea</taxon>
        <taxon>Methanobacteriati</taxon>
        <taxon>Methanobacteriota</taxon>
        <taxon>Stenosarchaea group</taxon>
        <taxon>Halobacteria</taxon>
        <taxon>Halobacteriales</taxon>
        <taxon>Haladaptataceae</taxon>
        <taxon>Haladaptatus</taxon>
    </lineage>
</organism>
<dbReference type="InterPro" id="IPR036388">
    <property type="entry name" value="WH-like_DNA-bd_sf"/>
</dbReference>
<sequence>MESARDEIEYLVRSQHRIEVINALADDPHSRSDLWAVTGASSSTIGRMLREFETQGWIVRDGHKHRATSAGQFIAEEVTTLLTRMETERKLRDVAQWLPTKSLGITIEAFAEAVVTVVDSEDPYKPVHRYDELIEDAEQMRAFGTATLKSANAGSLFQNVRAGMETEIIYPPPIVEAVLEWSPEAAKKGLASGNLTILLHDTLPCGLTIFDDRIALTGYDPDTGMLRAIVDTDASKVREWATPLYESYRNEARSLNMEAIEA</sequence>